<dbReference type="InterPro" id="IPR036569">
    <property type="entry name" value="RpiB_LacA_LacB_sf"/>
</dbReference>
<dbReference type="KEGG" id="fra:Francci3_4079"/>
<evidence type="ECO:0000313" key="2">
    <source>
        <dbReference type="Proteomes" id="UP000001937"/>
    </source>
</evidence>
<reference evidence="1 2" key="1">
    <citation type="journal article" date="2007" name="Genome Res.">
        <title>Genome characteristics of facultatively symbiotic Frankia sp. strains reflect host range and host plant biogeography.</title>
        <authorList>
            <person name="Normand P."/>
            <person name="Lapierre P."/>
            <person name="Tisa L.S."/>
            <person name="Gogarten J.P."/>
            <person name="Alloisio N."/>
            <person name="Bagnarol E."/>
            <person name="Bassi C.A."/>
            <person name="Berry A.M."/>
            <person name="Bickhart D.M."/>
            <person name="Choisne N."/>
            <person name="Couloux A."/>
            <person name="Cournoyer B."/>
            <person name="Cruveiller S."/>
            <person name="Daubin V."/>
            <person name="Demange N."/>
            <person name="Francino M.P."/>
            <person name="Goltsman E."/>
            <person name="Huang Y."/>
            <person name="Kopp O.R."/>
            <person name="Labarre L."/>
            <person name="Lapidus A."/>
            <person name="Lavire C."/>
            <person name="Marechal J."/>
            <person name="Martinez M."/>
            <person name="Mastronunzio J.E."/>
            <person name="Mullin B.C."/>
            <person name="Niemann J."/>
            <person name="Pujic P."/>
            <person name="Rawnsley T."/>
            <person name="Rouy Z."/>
            <person name="Schenowitz C."/>
            <person name="Sellstedt A."/>
            <person name="Tavares F."/>
            <person name="Tomkins J.P."/>
            <person name="Vallenet D."/>
            <person name="Valverde C."/>
            <person name="Wall L.G."/>
            <person name="Wang Y."/>
            <person name="Medigue C."/>
            <person name="Benson D.R."/>
        </authorList>
    </citation>
    <scope>NUCLEOTIDE SEQUENCE [LARGE SCALE GENOMIC DNA]</scope>
    <source>
        <strain evidence="2">DSM 45818 / CECT 9043 / CcI3</strain>
    </source>
</reference>
<proteinExistence type="predicted"/>
<dbReference type="GO" id="GO:0005975">
    <property type="term" value="P:carbohydrate metabolic process"/>
    <property type="evidence" value="ECO:0007669"/>
    <property type="project" value="InterPro"/>
</dbReference>
<dbReference type="EMBL" id="CP000249">
    <property type="protein sequence ID" value="ABD13427.1"/>
    <property type="molecule type" value="Genomic_DNA"/>
</dbReference>
<gene>
    <name evidence="1" type="ordered locus">Francci3_4079</name>
</gene>
<dbReference type="HOGENOM" id="CLU_3153127_0_0_11"/>
<dbReference type="GO" id="GO:0016853">
    <property type="term" value="F:isomerase activity"/>
    <property type="evidence" value="ECO:0007669"/>
    <property type="project" value="InterPro"/>
</dbReference>
<keyword evidence="2" id="KW-1185">Reference proteome</keyword>
<sequence length="48" mass="4875">MDTLVEACVAAAFTAKNLDYPDLAYLAATRVEAHSVGHGVDVAGAGRG</sequence>
<dbReference type="RefSeq" id="WP_011438446.1">
    <property type="nucleotide sequence ID" value="NC_007777.1"/>
</dbReference>
<dbReference type="Proteomes" id="UP000001937">
    <property type="component" value="Chromosome"/>
</dbReference>
<protein>
    <submittedName>
        <fullName evidence="1">Uncharacterized protein</fullName>
    </submittedName>
</protein>
<dbReference type="STRING" id="106370.Francci3_4079"/>
<organism evidence="1 2">
    <name type="scientific">Frankia casuarinae (strain DSM 45818 / CECT 9043 / HFP020203 / CcI3)</name>
    <dbReference type="NCBI Taxonomy" id="106370"/>
    <lineage>
        <taxon>Bacteria</taxon>
        <taxon>Bacillati</taxon>
        <taxon>Actinomycetota</taxon>
        <taxon>Actinomycetes</taxon>
        <taxon>Frankiales</taxon>
        <taxon>Frankiaceae</taxon>
        <taxon>Frankia</taxon>
    </lineage>
</organism>
<dbReference type="AlphaFoldDB" id="Q2J5L5"/>
<dbReference type="SUPFAM" id="SSF89623">
    <property type="entry name" value="Ribose/Galactose isomerase RpiB/AlsB"/>
    <property type="match status" value="1"/>
</dbReference>
<name>Q2J5L5_FRACC</name>
<evidence type="ECO:0000313" key="1">
    <source>
        <dbReference type="EMBL" id="ABD13427.1"/>
    </source>
</evidence>
<accession>Q2J5L5</accession>